<evidence type="ECO:0000313" key="2">
    <source>
        <dbReference type="EMBL" id="MBV4518447.1"/>
    </source>
</evidence>
<keyword evidence="3" id="KW-1185">Reference proteome</keyword>
<evidence type="ECO:0000259" key="1">
    <source>
        <dbReference type="Pfam" id="PF00501"/>
    </source>
</evidence>
<feature type="domain" description="AMP-dependent synthetase/ligase" evidence="1">
    <location>
        <begin position="58"/>
        <end position="437"/>
    </location>
</feature>
<comment type="caution">
    <text evidence="2">The sequence shown here is derived from an EMBL/GenBank/DDBJ whole genome shotgun (WGS) entry which is preliminary data.</text>
</comment>
<dbReference type="EMBL" id="JAHSTU010000001">
    <property type="protein sequence ID" value="MBV4518447.1"/>
    <property type="molecule type" value="Genomic_DNA"/>
</dbReference>
<evidence type="ECO:0000313" key="3">
    <source>
        <dbReference type="Proteomes" id="UP001049200"/>
    </source>
</evidence>
<dbReference type="CDD" id="cd05921">
    <property type="entry name" value="FCS"/>
    <property type="match status" value="1"/>
</dbReference>
<gene>
    <name evidence="2" type="ORF">KVG88_00090</name>
</gene>
<reference evidence="2" key="1">
    <citation type="submission" date="2021-06" db="EMBL/GenBank/DDBJ databases">
        <title>Updating the genus Pseudomonas: Description of 43 new species and partition of the Pseudomonas putida group.</title>
        <authorList>
            <person name="Girard L."/>
            <person name="Lood C."/>
            <person name="Vandamme P."/>
            <person name="Rokni-Zadeh H."/>
            <person name="Van Noort V."/>
            <person name="Hofte M."/>
            <person name="Lavigne R."/>
            <person name="De Mot R."/>
        </authorList>
    </citation>
    <scope>NUCLEOTIDE SEQUENCE</scope>
    <source>
        <strain evidence="2">SWRI74</strain>
    </source>
</reference>
<sequence length="627" mass="69235">MSPEFRSQPHIEASAPRYRQVSIGRAAVEVTEQQGALHMRSLEPLDEYPPRLLDRLVHWAQVRPEQTFIAARQADGEWRRISYAQMLDSVRSIAQSLLSYGLSADKPLVLLSGNDIEHLQLAFGALYAGIPYCPVSPAYSLLSQDFAKLRHVCDLLQPGLVFVSDAEPFQRAIDTVLPVETPLITVRGQVTGRRQVSFASLLEQRGSAEAEAAFASTGPDSIAKFLFTSGSTKLPKAVITTQRMLCANQQMLLQTFPVFGEEPPVLVDWLPWNHTFGGSHNVGIVLYNGGSFYLDDGKPTAQGFAQTLRNLKDVSPTAYLTVPKGWEELASALEQDPELREVFFKRISLFFFAAAGLSQSVWDRLDRVAEQHCGERIRMMAGLGMTEASPSCTFTTGPLSMAGYVGLPAPACEVRLVPVDGKLEARFRGPHIMPGYWRSPQQTLEAFDAQGFYCSGDALKLADPREPQLGLMFDGRIAEDFKLSSGVFVSVGPLRSRAVLEGSPYVQDLVITAPDRECLGALVFARMFECRKLSGLAPDASDAEVLASAPVREWFADWLQRLNREATGNASRLEWIALLDKPASIDRGEITDKGSINQRAVLQWRAEQVEALYRGLDPTILRARTKS</sequence>
<dbReference type="RefSeq" id="WP_217869878.1">
    <property type="nucleotide sequence ID" value="NZ_JAHSTU010000001.1"/>
</dbReference>
<dbReference type="InterPro" id="IPR000873">
    <property type="entry name" value="AMP-dep_synth/lig_dom"/>
</dbReference>
<protein>
    <submittedName>
        <fullName evidence="2">Feruloyl-CoA synthase</fullName>
    </submittedName>
</protein>
<proteinExistence type="predicted"/>
<dbReference type="PANTHER" id="PTHR43201:SF32">
    <property type="entry name" value="2-SUCCINYLBENZOATE--COA LIGASE, CHLOROPLASTIC_PEROXISOMAL"/>
    <property type="match status" value="1"/>
</dbReference>
<accession>A0ABS6QHR4</accession>
<organism evidence="2 3">
    <name type="scientific">Pseudomonas azerbaijanoccidentalis</name>
    <dbReference type="NCBI Taxonomy" id="2842347"/>
    <lineage>
        <taxon>Bacteria</taxon>
        <taxon>Pseudomonadati</taxon>
        <taxon>Pseudomonadota</taxon>
        <taxon>Gammaproteobacteria</taxon>
        <taxon>Pseudomonadales</taxon>
        <taxon>Pseudomonadaceae</taxon>
        <taxon>Pseudomonas</taxon>
    </lineage>
</organism>
<dbReference type="Proteomes" id="UP001049200">
    <property type="component" value="Unassembled WGS sequence"/>
</dbReference>
<name>A0ABS6QHR4_9PSED</name>
<dbReference type="PANTHER" id="PTHR43201">
    <property type="entry name" value="ACYL-COA SYNTHETASE"/>
    <property type="match status" value="1"/>
</dbReference>
<dbReference type="Pfam" id="PF00501">
    <property type="entry name" value="AMP-binding"/>
    <property type="match status" value="1"/>
</dbReference>